<dbReference type="EMBL" id="CYRX01000033">
    <property type="protein sequence ID" value="CUH61846.1"/>
    <property type="molecule type" value="Genomic_DNA"/>
</dbReference>
<organism evidence="1 2">
    <name type="scientific">Thalassobacter stenotrophicus</name>
    <dbReference type="NCBI Taxonomy" id="266809"/>
    <lineage>
        <taxon>Bacteria</taxon>
        <taxon>Pseudomonadati</taxon>
        <taxon>Pseudomonadota</taxon>
        <taxon>Alphaproteobacteria</taxon>
        <taxon>Rhodobacterales</taxon>
        <taxon>Roseobacteraceae</taxon>
        <taxon>Thalassobacter</taxon>
    </lineage>
</organism>
<accession>A0A0P1F3G5</accession>
<dbReference type="STRING" id="266809.PM03_01200"/>
<gene>
    <name evidence="1" type="ORF">THS5294_03159</name>
</gene>
<evidence type="ECO:0000313" key="2">
    <source>
        <dbReference type="Proteomes" id="UP000051298"/>
    </source>
</evidence>
<reference evidence="1 2" key="1">
    <citation type="submission" date="2015-09" db="EMBL/GenBank/DDBJ databases">
        <authorList>
            <consortium name="Swine Surveillance"/>
        </authorList>
    </citation>
    <scope>NUCLEOTIDE SEQUENCE [LARGE SCALE GENOMIC DNA]</scope>
    <source>
        <strain evidence="1 2">CECT 5294</strain>
    </source>
</reference>
<dbReference type="RefSeq" id="WP_038004329.1">
    <property type="nucleotide sequence ID" value="NZ_CYRX01000033.1"/>
</dbReference>
<dbReference type="Proteomes" id="UP000051298">
    <property type="component" value="Unassembled WGS sequence"/>
</dbReference>
<name>A0A0P1F3G5_9RHOB</name>
<evidence type="ECO:0000313" key="1">
    <source>
        <dbReference type="EMBL" id="CUH61846.1"/>
    </source>
</evidence>
<proteinExistence type="predicted"/>
<dbReference type="AlphaFoldDB" id="A0A0P1F3G5"/>
<protein>
    <submittedName>
        <fullName evidence="1">Uncharacterized protein</fullName>
    </submittedName>
</protein>
<sequence length="79" mass="8786">MSTLIQDHSNVHVRVGDASLPVYALTENGLDMDIKDAPLLRGFVLVFDGEQLLSEAYIDAVDEARGFLRYVFGRDTART</sequence>